<proteinExistence type="predicted"/>
<name>A0A645B364_9ZZZZ</name>
<feature type="region of interest" description="Disordered" evidence="1">
    <location>
        <begin position="1"/>
        <end position="52"/>
    </location>
</feature>
<comment type="caution">
    <text evidence="2">The sequence shown here is derived from an EMBL/GenBank/DDBJ whole genome shotgun (WGS) entry which is preliminary data.</text>
</comment>
<protein>
    <submittedName>
        <fullName evidence="2">Uncharacterized protein</fullName>
    </submittedName>
</protein>
<dbReference type="AlphaFoldDB" id="A0A645B364"/>
<gene>
    <name evidence="2" type="ORF">SDC9_102955</name>
</gene>
<accession>A0A645B364</accession>
<reference evidence="2" key="1">
    <citation type="submission" date="2019-08" db="EMBL/GenBank/DDBJ databases">
        <authorList>
            <person name="Kucharzyk K."/>
            <person name="Murdoch R.W."/>
            <person name="Higgins S."/>
            <person name="Loffler F."/>
        </authorList>
    </citation>
    <scope>NUCLEOTIDE SEQUENCE</scope>
</reference>
<dbReference type="EMBL" id="VSSQ01015616">
    <property type="protein sequence ID" value="MPM56154.1"/>
    <property type="molecule type" value="Genomic_DNA"/>
</dbReference>
<organism evidence="2">
    <name type="scientific">bioreactor metagenome</name>
    <dbReference type="NCBI Taxonomy" id="1076179"/>
    <lineage>
        <taxon>unclassified sequences</taxon>
        <taxon>metagenomes</taxon>
        <taxon>ecological metagenomes</taxon>
    </lineage>
</organism>
<evidence type="ECO:0000313" key="2">
    <source>
        <dbReference type="EMBL" id="MPM56154.1"/>
    </source>
</evidence>
<evidence type="ECO:0000256" key="1">
    <source>
        <dbReference type="SAM" id="MobiDB-lite"/>
    </source>
</evidence>
<sequence>MGQHRGLGDAGRADMAVHHRARARHRLGGEGRGGVRHQRQPQARRQGDQTGLVRLDVRAGQGGQAFGGQAGLVQGPGQ</sequence>